<sequence length="150" mass="15561">MVSIVGLVERPGLLHLPPGSRVADAVSLAVAREGADLATLNLAQRLTDGDQVIVGAHTPTPGPPQLGSAIIPAGQLTPATRTSPTPQPKINLNTATESDLDTLPGIGPTMARAILTWRADHGHFTTLDQLSEIPGIGPTRAARLRPLVTL</sequence>
<accession>A0A370HZR4</accession>
<dbReference type="GO" id="GO:0006281">
    <property type="term" value="P:DNA repair"/>
    <property type="evidence" value="ECO:0007669"/>
    <property type="project" value="InterPro"/>
</dbReference>
<organism evidence="2 3">
    <name type="scientific">Nocardia pseudobrasiliensis</name>
    <dbReference type="NCBI Taxonomy" id="45979"/>
    <lineage>
        <taxon>Bacteria</taxon>
        <taxon>Bacillati</taxon>
        <taxon>Actinomycetota</taxon>
        <taxon>Actinomycetes</taxon>
        <taxon>Mycobacteriales</taxon>
        <taxon>Nocardiaceae</taxon>
        <taxon>Nocardia</taxon>
    </lineage>
</organism>
<keyword evidence="3" id="KW-1185">Reference proteome</keyword>
<gene>
    <name evidence="2" type="ORF">DFR76_109299</name>
</gene>
<dbReference type="InterPro" id="IPR010994">
    <property type="entry name" value="RuvA_2-like"/>
</dbReference>
<dbReference type="SUPFAM" id="SSF47781">
    <property type="entry name" value="RuvA domain 2-like"/>
    <property type="match status" value="1"/>
</dbReference>
<feature type="domain" description="Helix-hairpin-helix DNA-binding motif class 1" evidence="1">
    <location>
        <begin position="98"/>
        <end position="117"/>
    </location>
</feature>
<comment type="caution">
    <text evidence="2">The sequence shown here is derived from an EMBL/GenBank/DDBJ whole genome shotgun (WGS) entry which is preliminary data.</text>
</comment>
<dbReference type="AlphaFoldDB" id="A0A370HZR4"/>
<dbReference type="GO" id="GO:0015627">
    <property type="term" value="C:type II protein secretion system complex"/>
    <property type="evidence" value="ECO:0007669"/>
    <property type="project" value="TreeGrafter"/>
</dbReference>
<protein>
    <submittedName>
        <fullName evidence="2">Competence protein ComEA</fullName>
    </submittedName>
</protein>
<dbReference type="GO" id="GO:0015628">
    <property type="term" value="P:protein secretion by the type II secretion system"/>
    <property type="evidence" value="ECO:0007669"/>
    <property type="project" value="TreeGrafter"/>
</dbReference>
<dbReference type="PANTHER" id="PTHR21180:SF32">
    <property type="entry name" value="ENDONUCLEASE_EXONUCLEASE_PHOSPHATASE FAMILY DOMAIN-CONTAINING PROTEIN 1"/>
    <property type="match status" value="1"/>
</dbReference>
<name>A0A370HZR4_9NOCA</name>
<reference evidence="2 3" key="1">
    <citation type="submission" date="2018-07" db="EMBL/GenBank/DDBJ databases">
        <title>Genomic Encyclopedia of Type Strains, Phase IV (KMG-IV): sequencing the most valuable type-strain genomes for metagenomic binning, comparative biology and taxonomic classification.</title>
        <authorList>
            <person name="Goeker M."/>
        </authorList>
    </citation>
    <scope>NUCLEOTIDE SEQUENCE [LARGE SCALE GENOMIC DNA]</scope>
    <source>
        <strain evidence="2 3">DSM 44290</strain>
    </source>
</reference>
<dbReference type="Pfam" id="PF12836">
    <property type="entry name" value="HHH_3"/>
    <property type="match status" value="1"/>
</dbReference>
<dbReference type="GO" id="GO:0003677">
    <property type="term" value="F:DNA binding"/>
    <property type="evidence" value="ECO:0007669"/>
    <property type="project" value="InterPro"/>
</dbReference>
<dbReference type="SMART" id="SM00278">
    <property type="entry name" value="HhH1"/>
    <property type="match status" value="2"/>
</dbReference>
<dbReference type="Proteomes" id="UP000254869">
    <property type="component" value="Unassembled WGS sequence"/>
</dbReference>
<dbReference type="Gene3D" id="1.10.150.320">
    <property type="entry name" value="Photosystem II 12 kDa extrinsic protein"/>
    <property type="match status" value="1"/>
</dbReference>
<evidence type="ECO:0000313" key="3">
    <source>
        <dbReference type="Proteomes" id="UP000254869"/>
    </source>
</evidence>
<proteinExistence type="predicted"/>
<dbReference type="PANTHER" id="PTHR21180">
    <property type="entry name" value="ENDONUCLEASE/EXONUCLEASE/PHOSPHATASE FAMILY DOMAIN-CONTAINING PROTEIN 1"/>
    <property type="match status" value="1"/>
</dbReference>
<dbReference type="STRING" id="1210086.GCA_001613105_05378"/>
<dbReference type="InterPro" id="IPR003583">
    <property type="entry name" value="Hlx-hairpin-Hlx_DNA-bd_motif"/>
</dbReference>
<evidence type="ECO:0000313" key="2">
    <source>
        <dbReference type="EMBL" id="RDI63959.1"/>
    </source>
</evidence>
<dbReference type="EMBL" id="QQBC01000009">
    <property type="protein sequence ID" value="RDI63959.1"/>
    <property type="molecule type" value="Genomic_DNA"/>
</dbReference>
<dbReference type="InterPro" id="IPR051675">
    <property type="entry name" value="Endo/Exo/Phosphatase_dom_1"/>
</dbReference>
<feature type="domain" description="Helix-hairpin-helix DNA-binding motif class 1" evidence="1">
    <location>
        <begin position="128"/>
        <end position="147"/>
    </location>
</feature>
<evidence type="ECO:0000259" key="1">
    <source>
        <dbReference type="SMART" id="SM00278"/>
    </source>
</evidence>